<dbReference type="EMBL" id="BGPR01004847">
    <property type="protein sequence ID" value="GBN03991.1"/>
    <property type="molecule type" value="Genomic_DNA"/>
</dbReference>
<dbReference type="Proteomes" id="UP000499080">
    <property type="component" value="Unassembled WGS sequence"/>
</dbReference>
<organism evidence="2 3">
    <name type="scientific">Araneus ventricosus</name>
    <name type="common">Orbweaver spider</name>
    <name type="synonym">Epeira ventricosa</name>
    <dbReference type="NCBI Taxonomy" id="182803"/>
    <lineage>
        <taxon>Eukaryota</taxon>
        <taxon>Metazoa</taxon>
        <taxon>Ecdysozoa</taxon>
        <taxon>Arthropoda</taxon>
        <taxon>Chelicerata</taxon>
        <taxon>Arachnida</taxon>
        <taxon>Araneae</taxon>
        <taxon>Araneomorphae</taxon>
        <taxon>Entelegynae</taxon>
        <taxon>Araneoidea</taxon>
        <taxon>Araneidae</taxon>
        <taxon>Araneus</taxon>
    </lineage>
</organism>
<name>A0A4Y2KNP3_ARAVE</name>
<evidence type="ECO:0000313" key="2">
    <source>
        <dbReference type="EMBL" id="GBN03991.1"/>
    </source>
</evidence>
<feature type="chain" id="PRO_5021290697" description="Secreted protein" evidence="1">
    <location>
        <begin position="22"/>
        <end position="92"/>
    </location>
</feature>
<feature type="signal peptide" evidence="1">
    <location>
        <begin position="1"/>
        <end position="21"/>
    </location>
</feature>
<keyword evidence="3" id="KW-1185">Reference proteome</keyword>
<gene>
    <name evidence="2" type="ORF">AVEN_177853_1</name>
</gene>
<accession>A0A4Y2KNP3</accession>
<comment type="caution">
    <text evidence="2">The sequence shown here is derived from an EMBL/GenBank/DDBJ whole genome shotgun (WGS) entry which is preliminary data.</text>
</comment>
<evidence type="ECO:0000256" key="1">
    <source>
        <dbReference type="SAM" id="SignalP"/>
    </source>
</evidence>
<keyword evidence="1" id="KW-0732">Signal</keyword>
<sequence>MSDLLVRSQIAILVCIKLAASLHCKSARLTRQECKLETSLQKRRSHHATNLQQVCHVKLISNIAKTEYGKKPLGLELATYRFQSGRYNHWAR</sequence>
<dbReference type="AlphaFoldDB" id="A0A4Y2KNP3"/>
<proteinExistence type="predicted"/>
<evidence type="ECO:0008006" key="4">
    <source>
        <dbReference type="Google" id="ProtNLM"/>
    </source>
</evidence>
<protein>
    <recommendedName>
        <fullName evidence="4">Secreted protein</fullName>
    </recommendedName>
</protein>
<evidence type="ECO:0000313" key="3">
    <source>
        <dbReference type="Proteomes" id="UP000499080"/>
    </source>
</evidence>
<reference evidence="2 3" key="1">
    <citation type="journal article" date="2019" name="Sci. Rep.">
        <title>Orb-weaving spider Araneus ventricosus genome elucidates the spidroin gene catalogue.</title>
        <authorList>
            <person name="Kono N."/>
            <person name="Nakamura H."/>
            <person name="Ohtoshi R."/>
            <person name="Moran D.A.P."/>
            <person name="Shinohara A."/>
            <person name="Yoshida Y."/>
            <person name="Fujiwara M."/>
            <person name="Mori M."/>
            <person name="Tomita M."/>
            <person name="Arakawa K."/>
        </authorList>
    </citation>
    <scope>NUCLEOTIDE SEQUENCE [LARGE SCALE GENOMIC DNA]</scope>
</reference>